<accession>A0A921MNX6</accession>
<dbReference type="AlphaFoldDB" id="A0A921MNX6"/>
<organism evidence="1 2">
    <name type="scientific">Pseudoflavonifractor capillosus</name>
    <dbReference type="NCBI Taxonomy" id="106588"/>
    <lineage>
        <taxon>Bacteria</taxon>
        <taxon>Bacillati</taxon>
        <taxon>Bacillota</taxon>
        <taxon>Clostridia</taxon>
        <taxon>Eubacteriales</taxon>
        <taxon>Oscillospiraceae</taxon>
        <taxon>Pseudoflavonifractor</taxon>
    </lineage>
</organism>
<gene>
    <name evidence="1" type="ORF">K8V01_12390</name>
</gene>
<proteinExistence type="predicted"/>
<reference evidence="1" key="2">
    <citation type="submission" date="2021-09" db="EMBL/GenBank/DDBJ databases">
        <authorList>
            <person name="Gilroy R."/>
        </authorList>
    </citation>
    <scope>NUCLEOTIDE SEQUENCE</scope>
    <source>
        <strain evidence="1">CHK179-5677</strain>
    </source>
</reference>
<dbReference type="Proteomes" id="UP000760668">
    <property type="component" value="Unassembled WGS sequence"/>
</dbReference>
<evidence type="ECO:0000313" key="2">
    <source>
        <dbReference type="Proteomes" id="UP000760668"/>
    </source>
</evidence>
<dbReference type="EMBL" id="DYUC01000126">
    <property type="protein sequence ID" value="HJG87795.1"/>
    <property type="molecule type" value="Genomic_DNA"/>
</dbReference>
<comment type="caution">
    <text evidence="1">The sequence shown here is derived from an EMBL/GenBank/DDBJ whole genome shotgun (WGS) entry which is preliminary data.</text>
</comment>
<evidence type="ECO:0000313" key="1">
    <source>
        <dbReference type="EMBL" id="HJG87795.1"/>
    </source>
</evidence>
<reference evidence="1" key="1">
    <citation type="journal article" date="2021" name="PeerJ">
        <title>Extensive microbial diversity within the chicken gut microbiome revealed by metagenomics and culture.</title>
        <authorList>
            <person name="Gilroy R."/>
            <person name="Ravi A."/>
            <person name="Getino M."/>
            <person name="Pursley I."/>
            <person name="Horton D.L."/>
            <person name="Alikhan N.F."/>
            <person name="Baker D."/>
            <person name="Gharbi K."/>
            <person name="Hall N."/>
            <person name="Watson M."/>
            <person name="Adriaenssens E.M."/>
            <person name="Foster-Nyarko E."/>
            <person name="Jarju S."/>
            <person name="Secka A."/>
            <person name="Antonio M."/>
            <person name="Oren A."/>
            <person name="Chaudhuri R.R."/>
            <person name="La Ragione R."/>
            <person name="Hildebrand F."/>
            <person name="Pallen M.J."/>
        </authorList>
    </citation>
    <scope>NUCLEOTIDE SEQUENCE</scope>
    <source>
        <strain evidence="1">CHK179-5677</strain>
    </source>
</reference>
<name>A0A921MNX6_9FIRM</name>
<sequence length="61" mass="6933">MELDQLRRRARRHNLRIITDRSTGLYYLVDIDTNCVAAPGPMNLGSVEAWLDDLDSEEGAE</sequence>
<dbReference type="RefSeq" id="WP_148316270.1">
    <property type="nucleotide sequence ID" value="NZ_DYUC01000126.1"/>
</dbReference>
<protein>
    <submittedName>
        <fullName evidence="1">Uncharacterized protein</fullName>
    </submittedName>
</protein>